<evidence type="ECO:0000313" key="8">
    <source>
        <dbReference type="EMBL" id="PVI03224.1"/>
    </source>
</evidence>
<feature type="compositionally biased region" description="Basic and acidic residues" evidence="7">
    <location>
        <begin position="178"/>
        <end position="193"/>
    </location>
</feature>
<proteinExistence type="inferred from homology"/>
<keyword evidence="4 6" id="KW-1133">Transmembrane helix</keyword>
<evidence type="ECO:0000313" key="9">
    <source>
        <dbReference type="Proteomes" id="UP000244855"/>
    </source>
</evidence>
<gene>
    <name evidence="8" type="ORF">DM02DRAFT_612443</name>
</gene>
<dbReference type="PANTHER" id="PTHR11266">
    <property type="entry name" value="PEROXISOMAL MEMBRANE PROTEIN 2, PXMP2 MPV17"/>
    <property type="match status" value="1"/>
</dbReference>
<dbReference type="PANTHER" id="PTHR11266:SF17">
    <property type="entry name" value="PROTEIN MPV17"/>
    <property type="match status" value="1"/>
</dbReference>
<evidence type="ECO:0000256" key="3">
    <source>
        <dbReference type="ARBA" id="ARBA00022692"/>
    </source>
</evidence>
<organism evidence="8 9">
    <name type="scientific">Periconia macrospinosa</name>
    <dbReference type="NCBI Taxonomy" id="97972"/>
    <lineage>
        <taxon>Eukaryota</taxon>
        <taxon>Fungi</taxon>
        <taxon>Dikarya</taxon>
        <taxon>Ascomycota</taxon>
        <taxon>Pezizomycotina</taxon>
        <taxon>Dothideomycetes</taxon>
        <taxon>Pleosporomycetidae</taxon>
        <taxon>Pleosporales</taxon>
        <taxon>Massarineae</taxon>
        <taxon>Periconiaceae</taxon>
        <taxon>Periconia</taxon>
    </lineage>
</organism>
<evidence type="ECO:0000256" key="6">
    <source>
        <dbReference type="RuleBase" id="RU363053"/>
    </source>
</evidence>
<comment type="similarity">
    <text evidence="2 6">Belongs to the peroxisomal membrane protein PXMP2/4 family.</text>
</comment>
<feature type="region of interest" description="Disordered" evidence="7">
    <location>
        <begin position="172"/>
        <end position="193"/>
    </location>
</feature>
<keyword evidence="9" id="KW-1185">Reference proteome</keyword>
<comment type="caution">
    <text evidence="6">Lacks conserved residue(s) required for the propagation of feature annotation.</text>
</comment>
<evidence type="ECO:0000256" key="7">
    <source>
        <dbReference type="SAM" id="MobiDB-lite"/>
    </source>
</evidence>
<dbReference type="InterPro" id="IPR007248">
    <property type="entry name" value="Mpv17_PMP22"/>
</dbReference>
<keyword evidence="3 6" id="KW-0812">Transmembrane</keyword>
<dbReference type="STRING" id="97972.A0A2V1E0R4"/>
<accession>A0A2V1E0R4</accession>
<dbReference type="OrthoDB" id="430207at2759"/>
<evidence type="ECO:0000256" key="4">
    <source>
        <dbReference type="ARBA" id="ARBA00022989"/>
    </source>
</evidence>
<dbReference type="AlphaFoldDB" id="A0A2V1E0R4"/>
<sequence>MAFRWYQAKLKSAPMLTQSITTAVLFATGDTMAQQGVEKRGLEKHDLKRTGRMALYGGAIFGPAATTWFGFLARNINLKSPNGTIAARVACDQLLFAPTNMFVFLSTMAYLEGADPKKRLEQAYVPGLTKNFMVWPWVQAVNFKYVPLDMRVLVVNVISLGWNCYLSALNSQGGGGADGEKSIGKEGGELPPS</sequence>
<evidence type="ECO:0000256" key="2">
    <source>
        <dbReference type="ARBA" id="ARBA00006824"/>
    </source>
</evidence>
<name>A0A2V1E0R4_9PLEO</name>
<feature type="transmembrane region" description="Helical" evidence="6">
    <location>
        <begin position="53"/>
        <end position="73"/>
    </location>
</feature>
<dbReference type="EMBL" id="KZ805334">
    <property type="protein sequence ID" value="PVI03224.1"/>
    <property type="molecule type" value="Genomic_DNA"/>
</dbReference>
<evidence type="ECO:0000256" key="5">
    <source>
        <dbReference type="ARBA" id="ARBA00023136"/>
    </source>
</evidence>
<dbReference type="Proteomes" id="UP000244855">
    <property type="component" value="Unassembled WGS sequence"/>
</dbReference>
<keyword evidence="5 6" id="KW-0472">Membrane</keyword>
<dbReference type="Pfam" id="PF04117">
    <property type="entry name" value="Mpv17_PMP22"/>
    <property type="match status" value="1"/>
</dbReference>
<dbReference type="GO" id="GO:0016020">
    <property type="term" value="C:membrane"/>
    <property type="evidence" value="ECO:0007669"/>
    <property type="project" value="UniProtKB-SubCell"/>
</dbReference>
<dbReference type="GO" id="GO:0005739">
    <property type="term" value="C:mitochondrion"/>
    <property type="evidence" value="ECO:0007669"/>
    <property type="project" value="TreeGrafter"/>
</dbReference>
<evidence type="ECO:0000256" key="1">
    <source>
        <dbReference type="ARBA" id="ARBA00004141"/>
    </source>
</evidence>
<comment type="subcellular location">
    <subcellularLocation>
        <location evidence="1">Membrane</location>
        <topology evidence="1">Multi-pass membrane protein</topology>
    </subcellularLocation>
</comment>
<reference evidence="8 9" key="1">
    <citation type="journal article" date="2018" name="Sci. Rep.">
        <title>Comparative genomics provides insights into the lifestyle and reveals functional heterogeneity of dark septate endophytic fungi.</title>
        <authorList>
            <person name="Knapp D.G."/>
            <person name="Nemeth J.B."/>
            <person name="Barry K."/>
            <person name="Hainaut M."/>
            <person name="Henrissat B."/>
            <person name="Johnson J."/>
            <person name="Kuo A."/>
            <person name="Lim J.H.P."/>
            <person name="Lipzen A."/>
            <person name="Nolan M."/>
            <person name="Ohm R.A."/>
            <person name="Tamas L."/>
            <person name="Grigoriev I.V."/>
            <person name="Spatafora J.W."/>
            <person name="Nagy L.G."/>
            <person name="Kovacs G.M."/>
        </authorList>
    </citation>
    <scope>NUCLEOTIDE SEQUENCE [LARGE SCALE GENOMIC DNA]</scope>
    <source>
        <strain evidence="8 9">DSE2036</strain>
    </source>
</reference>
<protein>
    <submittedName>
        <fullName evidence="8">Uncharacterized protein</fullName>
    </submittedName>
</protein>